<comment type="caution">
    <text evidence="1">The sequence shown here is derived from an EMBL/GenBank/DDBJ whole genome shotgun (WGS) entry which is preliminary data.</text>
</comment>
<organism evidence="1 2">
    <name type="scientific">Candidatus Methylumidiphilus alinenensis</name>
    <dbReference type="NCBI Taxonomy" id="2202197"/>
    <lineage>
        <taxon>Bacteria</taxon>
        <taxon>Pseudomonadati</taxon>
        <taxon>Pseudomonadota</taxon>
        <taxon>Gammaproteobacteria</taxon>
        <taxon>Methylococcales</taxon>
        <taxon>Candidatus Methylumidiphilus</taxon>
    </lineage>
</organism>
<dbReference type="Proteomes" id="UP000249396">
    <property type="component" value="Unassembled WGS sequence"/>
</dbReference>
<reference evidence="1 2" key="1">
    <citation type="journal article" date="2018" name="Aquat. Microb. Ecol.">
        <title>Gammaproteobacterial methanotrophs dominate.</title>
        <authorList>
            <person name="Rissanen A.J."/>
            <person name="Saarenheimo J."/>
            <person name="Tiirola M."/>
            <person name="Peura S."/>
            <person name="Aalto S.L."/>
            <person name="Karvinen A."/>
            <person name="Nykanen H."/>
        </authorList>
    </citation>
    <scope>NUCLEOTIDE SEQUENCE [LARGE SCALE GENOMIC DNA]</scope>
    <source>
        <strain evidence="1">AMbin10</strain>
    </source>
</reference>
<evidence type="ECO:0008006" key="3">
    <source>
        <dbReference type="Google" id="ProtNLM"/>
    </source>
</evidence>
<dbReference type="AlphaFoldDB" id="A0A2W4RKK0"/>
<dbReference type="SUPFAM" id="SSF47598">
    <property type="entry name" value="Ribbon-helix-helix"/>
    <property type="match status" value="1"/>
</dbReference>
<evidence type="ECO:0000313" key="1">
    <source>
        <dbReference type="EMBL" id="PZN80298.1"/>
    </source>
</evidence>
<proteinExistence type="predicted"/>
<name>A0A2W4RKK0_9GAMM</name>
<evidence type="ECO:0000313" key="2">
    <source>
        <dbReference type="Proteomes" id="UP000249396"/>
    </source>
</evidence>
<dbReference type="EMBL" id="QJPH01000286">
    <property type="protein sequence ID" value="PZN80298.1"/>
    <property type="molecule type" value="Genomic_DNA"/>
</dbReference>
<dbReference type="InterPro" id="IPR010985">
    <property type="entry name" value="Ribbon_hlx_hlx"/>
</dbReference>
<gene>
    <name evidence="1" type="ORF">DM484_10135</name>
</gene>
<accession>A0A2W4RKK0</accession>
<protein>
    <recommendedName>
        <fullName evidence="3">CopG family transcriptional regulator</fullName>
    </recommendedName>
</protein>
<dbReference type="GO" id="GO:0006355">
    <property type="term" value="P:regulation of DNA-templated transcription"/>
    <property type="evidence" value="ECO:0007669"/>
    <property type="project" value="InterPro"/>
</dbReference>
<sequence>MQTLSIKLPDEILQRLNTLAKQNHNTVEGLVESLLEDYTNTDEARLAEYERSGHGISHEIAMAWLEDLAEGHYRPCPK</sequence>